<dbReference type="InterPro" id="IPR002549">
    <property type="entry name" value="AI-2E-like"/>
</dbReference>
<sequence>MPKSKPFLFGYSIIIILLIVLLGTKVNFIFKPIVVLVQTLFFPFLLAGVLYYLLRPVVQLLEKWNIPRTLSILLIYLCFIGLLVLLGFLVGPALNEQIERLINNFPTIMKEFQKRFMELQKHPWIQPYLKWSEISEQAVDYLKNRFLDIGKNIAQFFSVIMNIVMVFVTVPFILYYMLKEGDKAPKYFLRFLPIDEQAHGRKILADMDTALSSYIKGQILVSLFVGIVAYIGYLIIDLDYALILAIIAIFTNVIPFVGPLIGTIPAIIVAWTDADSSFMVLKVLIVAIIAQQLEGNLVSPQVMGKTLKIHPLTIIVILLVAGSLGGFLGLLLAVPTYAVAKVVISHVYRLFKLKQARKTQLEEEKIFSN</sequence>
<comment type="subcellular location">
    <subcellularLocation>
        <location evidence="1">Cell membrane</location>
        <topology evidence="1">Multi-pass membrane protein</topology>
    </subcellularLocation>
</comment>
<evidence type="ECO:0000256" key="1">
    <source>
        <dbReference type="ARBA" id="ARBA00004651"/>
    </source>
</evidence>
<keyword evidence="6 8" id="KW-1133">Transmembrane helix</keyword>
<dbReference type="AlphaFoldDB" id="A0A364K9S8"/>
<evidence type="ECO:0000256" key="8">
    <source>
        <dbReference type="SAM" id="Phobius"/>
    </source>
</evidence>
<evidence type="ECO:0000256" key="5">
    <source>
        <dbReference type="ARBA" id="ARBA00022692"/>
    </source>
</evidence>
<keyword evidence="10" id="KW-1185">Reference proteome</keyword>
<organism evidence="9 10">
    <name type="scientific">Thermoflavimicrobium daqui</name>
    <dbReference type="NCBI Taxonomy" id="2137476"/>
    <lineage>
        <taxon>Bacteria</taxon>
        <taxon>Bacillati</taxon>
        <taxon>Bacillota</taxon>
        <taxon>Bacilli</taxon>
        <taxon>Bacillales</taxon>
        <taxon>Thermoactinomycetaceae</taxon>
        <taxon>Thermoflavimicrobium</taxon>
    </lineage>
</organism>
<feature type="transmembrane region" description="Helical" evidence="8">
    <location>
        <begin position="217"/>
        <end position="236"/>
    </location>
</feature>
<evidence type="ECO:0000256" key="4">
    <source>
        <dbReference type="ARBA" id="ARBA00022475"/>
    </source>
</evidence>
<keyword evidence="7 8" id="KW-0472">Membrane</keyword>
<comment type="similarity">
    <text evidence="2">Belongs to the autoinducer-2 exporter (AI-2E) (TC 2.A.86) family.</text>
</comment>
<dbReference type="GO" id="GO:0055085">
    <property type="term" value="P:transmembrane transport"/>
    <property type="evidence" value="ECO:0007669"/>
    <property type="project" value="TreeGrafter"/>
</dbReference>
<proteinExistence type="inferred from homology"/>
<feature type="transmembrane region" description="Helical" evidence="8">
    <location>
        <begin position="153"/>
        <end position="178"/>
    </location>
</feature>
<evidence type="ECO:0000256" key="6">
    <source>
        <dbReference type="ARBA" id="ARBA00022989"/>
    </source>
</evidence>
<gene>
    <name evidence="9" type="ORF">DL897_03205</name>
</gene>
<evidence type="ECO:0000313" key="10">
    <source>
        <dbReference type="Proteomes" id="UP000251213"/>
    </source>
</evidence>
<feature type="transmembrane region" description="Helical" evidence="8">
    <location>
        <begin position="73"/>
        <end position="94"/>
    </location>
</feature>
<feature type="transmembrane region" description="Helical" evidence="8">
    <location>
        <begin position="243"/>
        <end position="271"/>
    </location>
</feature>
<evidence type="ECO:0000256" key="3">
    <source>
        <dbReference type="ARBA" id="ARBA00022448"/>
    </source>
</evidence>
<dbReference type="GO" id="GO:0005886">
    <property type="term" value="C:plasma membrane"/>
    <property type="evidence" value="ECO:0007669"/>
    <property type="project" value="UniProtKB-SubCell"/>
</dbReference>
<feature type="transmembrane region" description="Helical" evidence="8">
    <location>
        <begin position="309"/>
        <end position="328"/>
    </location>
</feature>
<comment type="caution">
    <text evidence="9">The sequence shown here is derived from an EMBL/GenBank/DDBJ whole genome shotgun (WGS) entry which is preliminary data.</text>
</comment>
<keyword evidence="4" id="KW-1003">Cell membrane</keyword>
<name>A0A364K9S8_9BACL</name>
<dbReference type="PANTHER" id="PTHR21716:SF53">
    <property type="entry name" value="PERMEASE PERM-RELATED"/>
    <property type="match status" value="1"/>
</dbReference>
<reference evidence="9 10" key="2">
    <citation type="submission" date="2018-06" db="EMBL/GenBank/DDBJ databases">
        <authorList>
            <person name="Zhirakovskaya E."/>
        </authorList>
    </citation>
    <scope>NUCLEOTIDE SEQUENCE [LARGE SCALE GENOMIC DNA]</scope>
    <source>
        <strain evidence="9 10">FBKL4.011</strain>
    </source>
</reference>
<dbReference type="OrthoDB" id="9793390at2"/>
<dbReference type="Proteomes" id="UP000251213">
    <property type="component" value="Unassembled WGS sequence"/>
</dbReference>
<dbReference type="EMBL" id="QJKK01000001">
    <property type="protein sequence ID" value="RAL27056.1"/>
    <property type="molecule type" value="Genomic_DNA"/>
</dbReference>
<keyword evidence="5 8" id="KW-0812">Transmembrane</keyword>
<keyword evidence="3" id="KW-0813">Transport</keyword>
<reference evidence="9 10" key="1">
    <citation type="submission" date="2018-06" db="EMBL/GenBank/DDBJ databases">
        <title>Thermoflavimicrobium daqus sp. nov., a thermophilic microbe isolated from Moutai-flavour Daqu.</title>
        <authorList>
            <person name="Wang X."/>
            <person name="Zhou H."/>
        </authorList>
    </citation>
    <scope>NUCLEOTIDE SEQUENCE [LARGE SCALE GENOMIC DNA]</scope>
    <source>
        <strain evidence="9 10">FBKL4.011</strain>
    </source>
</reference>
<protein>
    <submittedName>
        <fullName evidence="9">AI-2E family transporter</fullName>
    </submittedName>
</protein>
<evidence type="ECO:0000313" key="9">
    <source>
        <dbReference type="EMBL" id="RAL27056.1"/>
    </source>
</evidence>
<evidence type="ECO:0000256" key="2">
    <source>
        <dbReference type="ARBA" id="ARBA00009773"/>
    </source>
</evidence>
<feature type="transmembrane region" description="Helical" evidence="8">
    <location>
        <begin position="6"/>
        <end position="26"/>
    </location>
</feature>
<evidence type="ECO:0000256" key="7">
    <source>
        <dbReference type="ARBA" id="ARBA00023136"/>
    </source>
</evidence>
<feature type="transmembrane region" description="Helical" evidence="8">
    <location>
        <begin position="33"/>
        <end position="53"/>
    </location>
</feature>
<accession>A0A364K9S8</accession>
<dbReference type="RefSeq" id="WP_113657661.1">
    <property type="nucleotide sequence ID" value="NZ_KZ845663.1"/>
</dbReference>
<dbReference type="Pfam" id="PF01594">
    <property type="entry name" value="AI-2E_transport"/>
    <property type="match status" value="1"/>
</dbReference>
<feature type="transmembrane region" description="Helical" evidence="8">
    <location>
        <begin position="277"/>
        <end position="297"/>
    </location>
</feature>
<dbReference type="PANTHER" id="PTHR21716">
    <property type="entry name" value="TRANSMEMBRANE PROTEIN"/>
    <property type="match status" value="1"/>
</dbReference>